<dbReference type="FunFam" id="1.20.120.1080:FF:000005">
    <property type="entry name" value="ATP-dependent helicase HrpA"/>
    <property type="match status" value="1"/>
</dbReference>
<dbReference type="InterPro" id="IPR007502">
    <property type="entry name" value="Helicase-assoc_dom"/>
</dbReference>
<dbReference type="Pfam" id="PF21010">
    <property type="entry name" value="HA2_C"/>
    <property type="match status" value="1"/>
</dbReference>
<dbReference type="SMART" id="SM00847">
    <property type="entry name" value="HA2"/>
    <property type="match status" value="1"/>
</dbReference>
<dbReference type="EMBL" id="CP012673">
    <property type="protein sequence ID" value="AUX46117.1"/>
    <property type="molecule type" value="Genomic_DNA"/>
</dbReference>
<dbReference type="GO" id="GO:0005524">
    <property type="term" value="F:ATP binding"/>
    <property type="evidence" value="ECO:0007669"/>
    <property type="project" value="UniProtKB-KW"/>
</dbReference>
<dbReference type="SMART" id="SM00487">
    <property type="entry name" value="DEXDc"/>
    <property type="match status" value="1"/>
</dbReference>
<dbReference type="InterPro" id="IPR001650">
    <property type="entry name" value="Helicase_C-like"/>
</dbReference>
<evidence type="ECO:0000256" key="1">
    <source>
        <dbReference type="ARBA" id="ARBA00022741"/>
    </source>
</evidence>
<dbReference type="Pfam" id="PF07717">
    <property type="entry name" value="OB_NTP_bind"/>
    <property type="match status" value="1"/>
</dbReference>
<dbReference type="NCBIfam" id="TIGR01967">
    <property type="entry name" value="DEAH_box_HrpA"/>
    <property type="match status" value="1"/>
</dbReference>
<dbReference type="Gene3D" id="1.20.120.1080">
    <property type="match status" value="1"/>
</dbReference>
<dbReference type="Pfam" id="PF04408">
    <property type="entry name" value="WHD_HA2"/>
    <property type="match status" value="1"/>
</dbReference>
<protein>
    <submittedName>
        <fullName evidence="8">ATP-dependent helicase</fullName>
    </submittedName>
</protein>
<dbReference type="CDD" id="cd18791">
    <property type="entry name" value="SF2_C_RHA"/>
    <property type="match status" value="1"/>
</dbReference>
<dbReference type="SMART" id="SM00382">
    <property type="entry name" value="AAA"/>
    <property type="match status" value="1"/>
</dbReference>
<evidence type="ECO:0000259" key="7">
    <source>
        <dbReference type="PROSITE" id="PS51194"/>
    </source>
</evidence>
<evidence type="ECO:0000256" key="5">
    <source>
        <dbReference type="SAM" id="MobiDB-lite"/>
    </source>
</evidence>
<feature type="region of interest" description="Disordered" evidence="5">
    <location>
        <begin position="1"/>
        <end position="48"/>
    </location>
</feature>
<dbReference type="SMART" id="SM00490">
    <property type="entry name" value="HELICc"/>
    <property type="match status" value="1"/>
</dbReference>
<dbReference type="GO" id="GO:0003724">
    <property type="term" value="F:RNA helicase activity"/>
    <property type="evidence" value="ECO:0007669"/>
    <property type="project" value="InterPro"/>
</dbReference>
<dbReference type="PROSITE" id="PS51192">
    <property type="entry name" value="HELICASE_ATP_BIND_1"/>
    <property type="match status" value="1"/>
</dbReference>
<dbReference type="Pfam" id="PF11898">
    <property type="entry name" value="DUF3418"/>
    <property type="match status" value="1"/>
</dbReference>
<keyword evidence="2" id="KW-0378">Hydrolase</keyword>
<evidence type="ECO:0000256" key="3">
    <source>
        <dbReference type="ARBA" id="ARBA00022806"/>
    </source>
</evidence>
<name>A0A2L0F3K9_SORCE</name>
<feature type="domain" description="Helicase ATP-binding" evidence="6">
    <location>
        <begin position="62"/>
        <end position="225"/>
    </location>
</feature>
<dbReference type="GO" id="GO:0003723">
    <property type="term" value="F:RNA binding"/>
    <property type="evidence" value="ECO:0007669"/>
    <property type="project" value="TreeGrafter"/>
</dbReference>
<dbReference type="InterPro" id="IPR027417">
    <property type="entry name" value="P-loop_NTPase"/>
</dbReference>
<keyword evidence="4" id="KW-0067">ATP-binding</keyword>
<gene>
    <name evidence="8" type="ORF">SOCE26_076220</name>
</gene>
<reference evidence="8 9" key="1">
    <citation type="submission" date="2015-09" db="EMBL/GenBank/DDBJ databases">
        <title>Sorangium comparison.</title>
        <authorList>
            <person name="Zaburannyi N."/>
            <person name="Bunk B."/>
            <person name="Overmann J."/>
            <person name="Mueller R."/>
        </authorList>
    </citation>
    <scope>NUCLEOTIDE SEQUENCE [LARGE SCALE GENOMIC DNA]</scope>
    <source>
        <strain evidence="8 9">So ce26</strain>
    </source>
</reference>
<dbReference type="Proteomes" id="UP000238348">
    <property type="component" value="Chromosome"/>
</dbReference>
<dbReference type="Pfam" id="PF00271">
    <property type="entry name" value="Helicase_C"/>
    <property type="match status" value="1"/>
</dbReference>
<evidence type="ECO:0000259" key="6">
    <source>
        <dbReference type="PROSITE" id="PS51192"/>
    </source>
</evidence>
<organism evidence="8 9">
    <name type="scientific">Sorangium cellulosum</name>
    <name type="common">Polyangium cellulosum</name>
    <dbReference type="NCBI Taxonomy" id="56"/>
    <lineage>
        <taxon>Bacteria</taxon>
        <taxon>Pseudomonadati</taxon>
        <taxon>Myxococcota</taxon>
        <taxon>Polyangia</taxon>
        <taxon>Polyangiales</taxon>
        <taxon>Polyangiaceae</taxon>
        <taxon>Sorangium</taxon>
    </lineage>
</organism>
<evidence type="ECO:0000313" key="8">
    <source>
        <dbReference type="EMBL" id="AUX46117.1"/>
    </source>
</evidence>
<keyword evidence="1" id="KW-0547">Nucleotide-binding</keyword>
<dbReference type="InterPro" id="IPR003593">
    <property type="entry name" value="AAA+_ATPase"/>
</dbReference>
<dbReference type="FunFam" id="3.40.50.300:FF:001922">
    <property type="entry name" value="DEAH (Asp-Glu-Ala-His) box polypeptide 29"/>
    <property type="match status" value="1"/>
</dbReference>
<keyword evidence="3 8" id="KW-0347">Helicase</keyword>
<dbReference type="SUPFAM" id="SSF52540">
    <property type="entry name" value="P-loop containing nucleoside triphosphate hydrolases"/>
    <property type="match status" value="1"/>
</dbReference>
<dbReference type="GO" id="GO:0016787">
    <property type="term" value="F:hydrolase activity"/>
    <property type="evidence" value="ECO:0007669"/>
    <property type="project" value="UniProtKB-KW"/>
</dbReference>
<dbReference type="Gene3D" id="3.40.50.300">
    <property type="entry name" value="P-loop containing nucleotide triphosphate hydrolases"/>
    <property type="match status" value="2"/>
</dbReference>
<evidence type="ECO:0000313" key="9">
    <source>
        <dbReference type="Proteomes" id="UP000238348"/>
    </source>
</evidence>
<evidence type="ECO:0000256" key="4">
    <source>
        <dbReference type="ARBA" id="ARBA00022840"/>
    </source>
</evidence>
<proteinExistence type="predicted"/>
<dbReference type="PANTHER" id="PTHR18934:SF99">
    <property type="entry name" value="ATP-DEPENDENT RNA HELICASE DHX37-RELATED"/>
    <property type="match status" value="1"/>
</dbReference>
<dbReference type="PANTHER" id="PTHR18934">
    <property type="entry name" value="ATP-DEPENDENT RNA HELICASE"/>
    <property type="match status" value="1"/>
</dbReference>
<evidence type="ECO:0000256" key="2">
    <source>
        <dbReference type="ARBA" id="ARBA00022801"/>
    </source>
</evidence>
<dbReference type="PROSITE" id="PS51194">
    <property type="entry name" value="HELICASE_CTER"/>
    <property type="match status" value="1"/>
</dbReference>
<dbReference type="InterPro" id="IPR010222">
    <property type="entry name" value="RNA_helicase_HrpA"/>
</dbReference>
<dbReference type="InterPro" id="IPR048333">
    <property type="entry name" value="HA2_WH"/>
</dbReference>
<dbReference type="InterPro" id="IPR011709">
    <property type="entry name" value="DEAD-box_helicase_OB_fold"/>
</dbReference>
<sequence length="1272" mass="140680">MEQRAAAGGATPSPTVTSRVRQEELSPEPRAAGGSASPPPASGGPVRFPEELPISARVLDIARAIEANPVVIVAGETGSGKTTQLPKICLAMGRGLSARIGVTQPRRIAATSVAARVAKELGVELGKEVGYKIRFSDRTSSATYVKYMTDGIVLAEIQGDPRLLAYDTLIIDEAHERSLNIDFLLGYLKKLLPKRPDLRVIISSATLETDRFASYFGGAPVIEVSGRTYPVEVIHREPEGGEAEVADAVANTVEEITSIDPRGDILVFLPGEREIHDTMAELERHGLPHTTLLPLYGRLPQGDQQRVFQSLPGRRIVLATNVAETSLTIPGIVYVVDSGLARVNRYSPRTGVTQLQIEPISRASADQRKGRAGRVQSGVCFRLYPEQDYQARPAYTDPEILRVGLSGVILQMKALGLGDIEDFPFLDAPSKRAVDEGYRVLEELGAIDESGALTDIGRKLARLPLDPRLGRMVLGGEREGALAEVLIIAAALGVQDPRERPLAAQRQADEAHRKFRDEGSDFAGLLKLWSFYQDAQGRLTQNQLRKACRDHFVSYLRMREWVDVHRQISRITREMGFTPNAAPAKGEAIHRALLPGLLSRIGLWNQENRVYSGARQTRFQLHPSSGLAKKPPAWIMAAELVETSQLFARMAASVEPAWLEAAAGPLCKRSYSDPHWAAKPAAVMAREQVTLYGLPIARDRRVDYGPIDPKSARQIFILHALVRQEYTARAPFMDENRRLFEEVSRLRDKARRSEMLADEHALELFFDRRVPEGVYSGKTFEAWRKEAEAQDPRVLHLSLADVLLDEAAELSPERFPDELELYGARVPLSYRFDPGEDDDGITLSLPLVLLPQADPDELEWMIPGWHAEKIALLLESLPKAVRKALVPLREVARDIAADLRPFQGPMRPALARAVEERTGERVPPDVLRPEDLPPYLRFYFRVIGEDGRVIGQGRDLRDLKERLSGRAREAWARVGKAGLERDGLTSFSVEALPERVPVDVGGQKVLGYPALVDAETSVSLRVLASRAAAVEATRGGLRRLILLQMGGKMSQLEQPLRSAVAVSGLGAKVAPGEPGLARQIALRALDEAFQLGDPASFPRTRAAFQARLDDGRRSLQGMLARLAGLARDIGVELDRVQSMLRSMTGKPGASRPALDDVRTQLDFLLPVGLFQRASLDRLAHLPRYLRAMQVRLERLPNGPQKDQAKAVQVLPFWQDWLKHQDGLRQKGVPAEELESFRWMVEELRVSLFAPELKAAVPVSPQRLAEQWKRLLG</sequence>
<feature type="domain" description="Helicase C-terminal" evidence="7">
    <location>
        <begin position="244"/>
        <end position="416"/>
    </location>
</feature>
<dbReference type="InterPro" id="IPR014001">
    <property type="entry name" value="Helicase_ATP-bd"/>
</dbReference>
<dbReference type="InterPro" id="IPR024590">
    <property type="entry name" value="HrpA_C"/>
</dbReference>
<accession>A0A2L0F3K9</accession>
<dbReference type="AlphaFoldDB" id="A0A2L0F3K9"/>